<evidence type="ECO:0000313" key="13">
    <source>
        <dbReference type="Proteomes" id="UP000437017"/>
    </source>
</evidence>
<feature type="transmembrane region" description="Helical" evidence="11">
    <location>
        <begin position="109"/>
        <end position="128"/>
    </location>
</feature>
<keyword evidence="10 11" id="KW-0807">Transducer</keyword>
<dbReference type="GO" id="GO:0016503">
    <property type="term" value="F:pheromone receptor activity"/>
    <property type="evidence" value="ECO:0007669"/>
    <property type="project" value="InterPro"/>
</dbReference>
<dbReference type="EMBL" id="SGJD01001741">
    <property type="protein sequence ID" value="KAB0398478.1"/>
    <property type="molecule type" value="Genomic_DNA"/>
</dbReference>
<dbReference type="GO" id="GO:0005886">
    <property type="term" value="C:plasma membrane"/>
    <property type="evidence" value="ECO:0007669"/>
    <property type="project" value="UniProtKB-SubCell"/>
</dbReference>
<keyword evidence="8 11" id="KW-0472">Membrane</keyword>
<name>A0A643CEX6_BALPH</name>
<evidence type="ECO:0000256" key="11">
    <source>
        <dbReference type="RuleBase" id="RU364061"/>
    </source>
</evidence>
<evidence type="ECO:0000256" key="7">
    <source>
        <dbReference type="ARBA" id="ARBA00023040"/>
    </source>
</evidence>
<dbReference type="PANTHER" id="PTHR24062">
    <property type="entry name" value="VOMERONASAL TYPE-1 RECEPTOR"/>
    <property type="match status" value="1"/>
</dbReference>
<evidence type="ECO:0000256" key="2">
    <source>
        <dbReference type="ARBA" id="ARBA00010663"/>
    </source>
</evidence>
<keyword evidence="13" id="KW-1185">Reference proteome</keyword>
<evidence type="ECO:0000256" key="4">
    <source>
        <dbReference type="ARBA" id="ARBA00022507"/>
    </source>
</evidence>
<evidence type="ECO:0000256" key="5">
    <source>
        <dbReference type="ARBA" id="ARBA00022692"/>
    </source>
</evidence>
<evidence type="ECO:0000313" key="12">
    <source>
        <dbReference type="EMBL" id="KAB0398478.1"/>
    </source>
</evidence>
<gene>
    <name evidence="12" type="ORF">E2I00_008037</name>
</gene>
<evidence type="ECO:0000256" key="8">
    <source>
        <dbReference type="ARBA" id="ARBA00023136"/>
    </source>
</evidence>
<accession>A0A643CEX6</accession>
<keyword evidence="9 11" id="KW-0675">Receptor</keyword>
<comment type="caution">
    <text evidence="11">Lacks conserved residue(s) required for the propagation of feature annotation.</text>
</comment>
<protein>
    <recommendedName>
        <fullName evidence="11">Vomeronasal type-1 receptor</fullName>
    </recommendedName>
</protein>
<dbReference type="OrthoDB" id="9606139at2759"/>
<dbReference type="InterPro" id="IPR004072">
    <property type="entry name" value="Vmron_rcpt_1"/>
</dbReference>
<evidence type="ECO:0000256" key="9">
    <source>
        <dbReference type="ARBA" id="ARBA00023170"/>
    </source>
</evidence>
<dbReference type="AlphaFoldDB" id="A0A643CEX6"/>
<keyword evidence="4 11" id="KW-0589">Pheromone response</keyword>
<proteinExistence type="inferred from homology"/>
<keyword evidence="3 11" id="KW-1003">Cell membrane</keyword>
<comment type="subcellular location">
    <subcellularLocation>
        <location evidence="1 11">Cell membrane</location>
        <topology evidence="1 11">Multi-pass membrane protein</topology>
    </subcellularLocation>
</comment>
<sequence length="238" mass="27008">MFLSHTGAGFLENSSCLCLHNFTLLTSYKLRPTDQTVNQLILANNLIPQTMTTFGLKHFLYDLGCTFVLVTTGVSLGTTCLLSGFLAIKFCPRTSWWIDFRIQSPQMHWLLYFPFLLLVNVYIPMNVIGPGNSTYVHVRQKSRLITCIHILSPGCYLGFKIWTSGYMIFVLHRYKQRAQYNHSNRLYPRPPHVATATCTIFILSLCYCNCKCRPVADGNICATSSGFPSFQPLCAHQQ</sequence>
<feature type="transmembrane region" description="Helical" evidence="11">
    <location>
        <begin position="59"/>
        <end position="88"/>
    </location>
</feature>
<evidence type="ECO:0000256" key="1">
    <source>
        <dbReference type="ARBA" id="ARBA00004651"/>
    </source>
</evidence>
<reference evidence="12 13" key="1">
    <citation type="journal article" date="2019" name="PLoS ONE">
        <title>Genomic analyses reveal an absence of contemporary introgressive admixture between fin whales and blue whales, despite known hybrids.</title>
        <authorList>
            <person name="Westbury M.V."/>
            <person name="Petersen B."/>
            <person name="Lorenzen E.D."/>
        </authorList>
    </citation>
    <scope>NUCLEOTIDE SEQUENCE [LARGE SCALE GENOMIC DNA]</scope>
    <source>
        <strain evidence="12">FinWhale-01</strain>
    </source>
</reference>
<evidence type="ECO:0000256" key="10">
    <source>
        <dbReference type="ARBA" id="ARBA00023224"/>
    </source>
</evidence>
<dbReference type="Proteomes" id="UP000437017">
    <property type="component" value="Unassembled WGS sequence"/>
</dbReference>
<dbReference type="Pfam" id="PF03402">
    <property type="entry name" value="V1R"/>
    <property type="match status" value="1"/>
</dbReference>
<keyword evidence="5 11" id="KW-0812">Transmembrane</keyword>
<evidence type="ECO:0000256" key="3">
    <source>
        <dbReference type="ARBA" id="ARBA00022475"/>
    </source>
</evidence>
<dbReference type="GO" id="GO:0019236">
    <property type="term" value="P:response to pheromone"/>
    <property type="evidence" value="ECO:0007669"/>
    <property type="project" value="UniProtKB-KW"/>
</dbReference>
<evidence type="ECO:0000256" key="6">
    <source>
        <dbReference type="ARBA" id="ARBA00022989"/>
    </source>
</evidence>
<organism evidence="12 13">
    <name type="scientific">Balaenoptera physalus</name>
    <name type="common">Fin whale</name>
    <name type="synonym">Balaena physalus</name>
    <dbReference type="NCBI Taxonomy" id="9770"/>
    <lineage>
        <taxon>Eukaryota</taxon>
        <taxon>Metazoa</taxon>
        <taxon>Chordata</taxon>
        <taxon>Craniata</taxon>
        <taxon>Vertebrata</taxon>
        <taxon>Euteleostomi</taxon>
        <taxon>Mammalia</taxon>
        <taxon>Eutheria</taxon>
        <taxon>Laurasiatheria</taxon>
        <taxon>Artiodactyla</taxon>
        <taxon>Whippomorpha</taxon>
        <taxon>Cetacea</taxon>
        <taxon>Mysticeti</taxon>
        <taxon>Balaenopteridae</taxon>
        <taxon>Balaenoptera</taxon>
    </lineage>
</organism>
<comment type="similarity">
    <text evidence="2 11">Belongs to the G-protein coupled receptor 1 family.</text>
</comment>
<keyword evidence="7 11" id="KW-0297">G-protein coupled receptor</keyword>
<feature type="transmembrane region" description="Helical" evidence="11">
    <location>
        <begin position="148"/>
        <end position="171"/>
    </location>
</feature>
<comment type="caution">
    <text evidence="12">The sequence shown here is derived from an EMBL/GenBank/DDBJ whole genome shotgun (WGS) entry which is preliminary data.</text>
</comment>
<keyword evidence="6 11" id="KW-1133">Transmembrane helix</keyword>